<gene>
    <name evidence="1" type="ORF">AMORRO_LOCUS12871</name>
</gene>
<dbReference type="OrthoDB" id="25620at2759"/>
<name>A0A9N9I083_9GLOM</name>
<evidence type="ECO:0000313" key="1">
    <source>
        <dbReference type="EMBL" id="CAG8713891.1"/>
    </source>
</evidence>
<keyword evidence="2" id="KW-1185">Reference proteome</keyword>
<protein>
    <submittedName>
        <fullName evidence="1">16089_t:CDS:1</fullName>
    </submittedName>
</protein>
<dbReference type="EMBL" id="CAJVPV010020186">
    <property type="protein sequence ID" value="CAG8713891.1"/>
    <property type="molecule type" value="Genomic_DNA"/>
</dbReference>
<accession>A0A9N9I083</accession>
<proteinExistence type="predicted"/>
<evidence type="ECO:0000313" key="2">
    <source>
        <dbReference type="Proteomes" id="UP000789342"/>
    </source>
</evidence>
<comment type="caution">
    <text evidence="1">The sequence shown here is derived from an EMBL/GenBank/DDBJ whole genome shotgun (WGS) entry which is preliminary data.</text>
</comment>
<sequence>VGTSTKLSRVKDNNAIYYHNNYGPQFGHSGALYILCNEKKEAYCASSSSYDSLKYEKGYFTIVDYEVFHVVKKIT</sequence>
<dbReference type="Proteomes" id="UP000789342">
    <property type="component" value="Unassembled WGS sequence"/>
</dbReference>
<dbReference type="AlphaFoldDB" id="A0A9N9I083"/>
<organism evidence="1 2">
    <name type="scientific">Acaulospora morrowiae</name>
    <dbReference type="NCBI Taxonomy" id="94023"/>
    <lineage>
        <taxon>Eukaryota</taxon>
        <taxon>Fungi</taxon>
        <taxon>Fungi incertae sedis</taxon>
        <taxon>Mucoromycota</taxon>
        <taxon>Glomeromycotina</taxon>
        <taxon>Glomeromycetes</taxon>
        <taxon>Diversisporales</taxon>
        <taxon>Acaulosporaceae</taxon>
        <taxon>Acaulospora</taxon>
    </lineage>
</organism>
<reference evidence="1" key="1">
    <citation type="submission" date="2021-06" db="EMBL/GenBank/DDBJ databases">
        <authorList>
            <person name="Kallberg Y."/>
            <person name="Tangrot J."/>
            <person name="Rosling A."/>
        </authorList>
    </citation>
    <scope>NUCLEOTIDE SEQUENCE</scope>
    <source>
        <strain evidence="1">CL551</strain>
    </source>
</reference>
<feature type="non-terminal residue" evidence="1">
    <location>
        <position position="1"/>
    </location>
</feature>